<dbReference type="Pfam" id="PF09937">
    <property type="entry name" value="DUF2169"/>
    <property type="match status" value="1"/>
</dbReference>
<dbReference type="EMBL" id="CP104562">
    <property type="protein sequence ID" value="UXH80658.1"/>
    <property type="molecule type" value="Genomic_DNA"/>
</dbReference>
<protein>
    <submittedName>
        <fullName evidence="2">DUF2169 domain-containing protein</fullName>
    </submittedName>
</protein>
<accession>A0ABY6B5L8</accession>
<name>A0ABY6B5L8_9BURK</name>
<evidence type="ECO:0000259" key="1">
    <source>
        <dbReference type="Pfam" id="PF09937"/>
    </source>
</evidence>
<evidence type="ECO:0000313" key="2">
    <source>
        <dbReference type="EMBL" id="UXH80658.1"/>
    </source>
</evidence>
<dbReference type="InterPro" id="IPR018683">
    <property type="entry name" value="DUF2169"/>
</dbReference>
<evidence type="ECO:0000313" key="3">
    <source>
        <dbReference type="Proteomes" id="UP001064933"/>
    </source>
</evidence>
<reference evidence="2" key="1">
    <citation type="submission" date="2022-10" db="EMBL/GenBank/DDBJ databases">
        <title>Characterization and whole genome sequencing of a new Roseateles species, isolated from fresh water.</title>
        <authorList>
            <person name="Guliayeva D.Y."/>
            <person name="Akhremchuk A.E."/>
            <person name="Sikolenko M.A."/>
            <person name="Valentovich L.N."/>
            <person name="Sidarenka A.V."/>
        </authorList>
    </citation>
    <scope>NUCLEOTIDE SEQUENCE</scope>
    <source>
        <strain evidence="2">BIM B-1768</strain>
    </source>
</reference>
<sequence length="369" mass="41459">MKFTNATPYSAGWTLGFQRDGRERLVAIVKATFRMPRDATEPVLQHETQRELIREDQFIGEPGLSAPTRETDFAHAKPACDVLVLGHAHAPAGTRVRRLVAGMRVGDMTKQIAVVGDRHWHQSLVGGVNASDPQPFREMSLGYERAFGGTDSTALPRTGQCHSLPTNPVGRGYWRFTDHLEGQPLPNLEEVGQPVTRHDGAYRPMAFTPVGRQWAPRHGLAGTYDARWLEEQAPFWPNDFDERYFQAAPLDQQIPYPQGGEPVVLQHLTPDGRRAFALPRLSMPVTFIPYRCRDITRQAVLDTLVFEPDEDCFTATWRAGLALGKSVFDVKEILTGDMSEAWYRARRFPNKTYHRSLAEAVAARRGGRS</sequence>
<dbReference type="Proteomes" id="UP001064933">
    <property type="component" value="Chromosome"/>
</dbReference>
<dbReference type="RefSeq" id="WP_261760475.1">
    <property type="nucleotide sequence ID" value="NZ_CP104562.2"/>
</dbReference>
<keyword evidence="3" id="KW-1185">Reference proteome</keyword>
<gene>
    <name evidence="2" type="ORF">N4261_12595</name>
</gene>
<feature type="domain" description="DUF2169" evidence="1">
    <location>
        <begin position="20"/>
        <end position="318"/>
    </location>
</feature>
<proteinExistence type="predicted"/>
<organism evidence="2 3">
    <name type="scientific">Roseateles amylovorans</name>
    <dbReference type="NCBI Taxonomy" id="2978473"/>
    <lineage>
        <taxon>Bacteria</taxon>
        <taxon>Pseudomonadati</taxon>
        <taxon>Pseudomonadota</taxon>
        <taxon>Betaproteobacteria</taxon>
        <taxon>Burkholderiales</taxon>
        <taxon>Sphaerotilaceae</taxon>
        <taxon>Roseateles</taxon>
    </lineage>
</organism>